<reference evidence="3 4" key="1">
    <citation type="submission" date="2018-12" db="EMBL/GenBank/DDBJ databases">
        <authorList>
            <person name="Sun L."/>
            <person name="Chen Z."/>
        </authorList>
    </citation>
    <scope>NUCLEOTIDE SEQUENCE [LARGE SCALE GENOMIC DNA]</scope>
    <source>
        <strain evidence="3 4">3-5-3</strain>
    </source>
</reference>
<sequence length="303" mass="33365">MSQINVLITGAAGFTGRHACRYFVNKGYHVTAAVRNTPRQGEPGVEYIKCDLTNKEQVRQLVKRANPRYVLHLGGKNSVPESWGEPLLYMESNIMGSLYLLQALRESGCASRVLVAGSRLKFELSVPLDPTHPYALSKSIQEMAALSWGKLFHQDVLVAEPGNLIGPGPSTGICALLAKYVVNAEQGEHQKPFRLSSAEERRDFLDVRDAVAAYEVLLLHGETGSVTPVCSGLERRLGEVADLFKSLSTAEVAIEAGNAPGSGADEAVQPQRLWELGWKPEYAWKQSLGDILDYFRVERAEWL</sequence>
<organism evidence="3 4">
    <name type="scientific">Paenibacillus zeisoli</name>
    <dbReference type="NCBI Taxonomy" id="2496267"/>
    <lineage>
        <taxon>Bacteria</taxon>
        <taxon>Bacillati</taxon>
        <taxon>Bacillota</taxon>
        <taxon>Bacilli</taxon>
        <taxon>Bacillales</taxon>
        <taxon>Paenibacillaceae</taxon>
        <taxon>Paenibacillus</taxon>
    </lineage>
</organism>
<dbReference type="Gene3D" id="3.90.25.10">
    <property type="entry name" value="UDP-galactose 4-epimerase, domain 1"/>
    <property type="match status" value="1"/>
</dbReference>
<feature type="domain" description="NAD-dependent epimerase/dehydratase" evidence="2">
    <location>
        <begin position="6"/>
        <end position="224"/>
    </location>
</feature>
<name>A0A3S1D7X7_9BACL</name>
<dbReference type="RefSeq" id="WP_127200191.1">
    <property type="nucleotide sequence ID" value="NZ_RZNX01000007.1"/>
</dbReference>
<accession>A0A3S1D7X7</accession>
<evidence type="ECO:0000256" key="1">
    <source>
        <dbReference type="ARBA" id="ARBA00007637"/>
    </source>
</evidence>
<dbReference type="SUPFAM" id="SSF51735">
    <property type="entry name" value="NAD(P)-binding Rossmann-fold domains"/>
    <property type="match status" value="1"/>
</dbReference>
<dbReference type="PANTHER" id="PTHR43000">
    <property type="entry name" value="DTDP-D-GLUCOSE 4,6-DEHYDRATASE-RELATED"/>
    <property type="match status" value="1"/>
</dbReference>
<keyword evidence="4" id="KW-1185">Reference proteome</keyword>
<dbReference type="Proteomes" id="UP000272464">
    <property type="component" value="Unassembled WGS sequence"/>
</dbReference>
<evidence type="ECO:0000313" key="4">
    <source>
        <dbReference type="Proteomes" id="UP000272464"/>
    </source>
</evidence>
<dbReference type="Gene3D" id="3.40.50.720">
    <property type="entry name" value="NAD(P)-binding Rossmann-like Domain"/>
    <property type="match status" value="1"/>
</dbReference>
<comment type="caution">
    <text evidence="3">The sequence shown here is derived from an EMBL/GenBank/DDBJ whole genome shotgun (WGS) entry which is preliminary data.</text>
</comment>
<evidence type="ECO:0000313" key="3">
    <source>
        <dbReference type="EMBL" id="RUT29160.1"/>
    </source>
</evidence>
<protein>
    <submittedName>
        <fullName evidence="3">NAD-dependent epimerase/dehydratase family protein</fullName>
    </submittedName>
</protein>
<dbReference type="Pfam" id="PF01370">
    <property type="entry name" value="Epimerase"/>
    <property type="match status" value="1"/>
</dbReference>
<dbReference type="EMBL" id="RZNX01000007">
    <property type="protein sequence ID" value="RUT29160.1"/>
    <property type="molecule type" value="Genomic_DNA"/>
</dbReference>
<comment type="similarity">
    <text evidence="1">Belongs to the NAD(P)-dependent epimerase/dehydratase family.</text>
</comment>
<gene>
    <name evidence="3" type="ORF">EJP77_15710</name>
</gene>
<dbReference type="InterPro" id="IPR036291">
    <property type="entry name" value="NAD(P)-bd_dom_sf"/>
</dbReference>
<proteinExistence type="inferred from homology"/>
<evidence type="ECO:0000259" key="2">
    <source>
        <dbReference type="Pfam" id="PF01370"/>
    </source>
</evidence>
<dbReference type="AlphaFoldDB" id="A0A3S1D7X7"/>
<dbReference type="OrthoDB" id="9779041at2"/>
<dbReference type="InterPro" id="IPR001509">
    <property type="entry name" value="Epimerase_deHydtase"/>
</dbReference>